<organism evidence="1 2">
    <name type="scientific">Spinactinospora alkalitolerans</name>
    <dbReference type="NCBI Taxonomy" id="687207"/>
    <lineage>
        <taxon>Bacteria</taxon>
        <taxon>Bacillati</taxon>
        <taxon>Actinomycetota</taxon>
        <taxon>Actinomycetes</taxon>
        <taxon>Streptosporangiales</taxon>
        <taxon>Nocardiopsidaceae</taxon>
        <taxon>Spinactinospora</taxon>
    </lineage>
</organism>
<dbReference type="PANTHER" id="PTHR31299:SF0">
    <property type="entry name" value="ESTERASE, PUTATIVE (AFU_ORTHOLOGUE AFUA_1G05850)-RELATED"/>
    <property type="match status" value="1"/>
</dbReference>
<dbReference type="Gene3D" id="3.40.1660.10">
    <property type="entry name" value="EreA-like (biosynthetic domain)"/>
    <property type="match status" value="1"/>
</dbReference>
<dbReference type="CDD" id="cd14728">
    <property type="entry name" value="Ere-like"/>
    <property type="match status" value="1"/>
</dbReference>
<dbReference type="EMBL" id="JACCCC010000001">
    <property type="protein sequence ID" value="NYE50780.1"/>
    <property type="molecule type" value="Genomic_DNA"/>
</dbReference>
<dbReference type="InterPro" id="IPR014622">
    <property type="entry name" value="UCP036794_erythomycin"/>
</dbReference>
<dbReference type="PIRSF" id="PIRSF036794">
    <property type="entry name" value="UCP_erythr_ester"/>
    <property type="match status" value="1"/>
</dbReference>
<proteinExistence type="predicted"/>
<name>A0A852U9Z0_9ACTN</name>
<accession>A0A852U9Z0</accession>
<dbReference type="Proteomes" id="UP000589036">
    <property type="component" value="Unassembled WGS sequence"/>
</dbReference>
<dbReference type="Gene3D" id="1.20.1440.30">
    <property type="entry name" value="Biosynthetic Protein domain"/>
    <property type="match status" value="1"/>
</dbReference>
<dbReference type="AlphaFoldDB" id="A0A852U9Z0"/>
<protein>
    <submittedName>
        <fullName evidence="1">Erythromycin esterase-like protein</fullName>
    </submittedName>
</protein>
<dbReference type="Pfam" id="PF05139">
    <property type="entry name" value="Erythro_esteras"/>
    <property type="match status" value="1"/>
</dbReference>
<dbReference type="SUPFAM" id="SSF159501">
    <property type="entry name" value="EreA/ChaN-like"/>
    <property type="match status" value="1"/>
</dbReference>
<reference evidence="1 2" key="1">
    <citation type="submission" date="2020-07" db="EMBL/GenBank/DDBJ databases">
        <title>Sequencing the genomes of 1000 actinobacteria strains.</title>
        <authorList>
            <person name="Klenk H.-P."/>
        </authorList>
    </citation>
    <scope>NUCLEOTIDE SEQUENCE [LARGE SCALE GENOMIC DNA]</scope>
    <source>
        <strain evidence="1 2">CXB654</strain>
    </source>
</reference>
<sequence length="441" mass="50132">MRHTDEEIHRYATSLRSEADLDPLIERVGDARFVLLGEASHGTSEYYGLRAEITRRLIEEKGFTLIAVEGDWPDCLAIHSCVTGSPASPEDPRAVLDDFVRWPTWMWANEEVLHFLRRLRRRNMEVPMQQRVGFFGMDVYSLWDSLRSVLDYLREHEPEHVEAALAAYRCFEPYAEDPQSYARSVGLVPESCEPEVVSLLAELRRETPALEPTDQPPLDPRFARFAVEQNAEVVAGAERYYRAMLRGGPDSWNVRDHHMVNTLDRLVRHHGGDTKVIVWAHNTHVGDARATDMGSVGMVNVGQLVRERHGDDNVLIVGFGSHSGSVIAADRWGDRPREMSVPPARPDSIEARLHGAVPDGNTLFVFPFPERGHPRWLREEAEHRAIGVVYRPGQERWGNYVPTVLGRRYDAFVYCDRTRALTPLHDYEPAVGEPETYPSAV</sequence>
<keyword evidence="2" id="KW-1185">Reference proteome</keyword>
<dbReference type="PANTHER" id="PTHR31299">
    <property type="entry name" value="ESTERASE, PUTATIVE (AFU_ORTHOLOGUE AFUA_1G05850)-RELATED"/>
    <property type="match status" value="1"/>
</dbReference>
<dbReference type="GO" id="GO:0046677">
    <property type="term" value="P:response to antibiotic"/>
    <property type="evidence" value="ECO:0007669"/>
    <property type="project" value="InterPro"/>
</dbReference>
<dbReference type="InterPro" id="IPR007815">
    <property type="entry name" value="Emycin_Estase"/>
</dbReference>
<gene>
    <name evidence="1" type="ORF">HDA32_005900</name>
</gene>
<evidence type="ECO:0000313" key="1">
    <source>
        <dbReference type="EMBL" id="NYE50780.1"/>
    </source>
</evidence>
<dbReference type="InterPro" id="IPR052036">
    <property type="entry name" value="Hydrolase/PRTase-associated"/>
</dbReference>
<evidence type="ECO:0000313" key="2">
    <source>
        <dbReference type="Proteomes" id="UP000589036"/>
    </source>
</evidence>
<comment type="caution">
    <text evidence="1">The sequence shown here is derived from an EMBL/GenBank/DDBJ whole genome shotgun (WGS) entry which is preliminary data.</text>
</comment>
<dbReference type="Gene3D" id="3.30.1870.10">
    <property type="entry name" value="EreA-like, domain 2"/>
    <property type="match status" value="1"/>
</dbReference>
<dbReference type="RefSeq" id="WP_179646205.1">
    <property type="nucleotide sequence ID" value="NZ_BAAAYY010000045.1"/>
</dbReference>